<keyword evidence="1" id="KW-1133">Transmembrane helix</keyword>
<feature type="transmembrane region" description="Helical" evidence="1">
    <location>
        <begin position="40"/>
        <end position="64"/>
    </location>
</feature>
<evidence type="ECO:0000313" key="3">
    <source>
        <dbReference type="Proteomes" id="UP001321498"/>
    </source>
</evidence>
<dbReference type="RefSeq" id="WP_286277316.1">
    <property type="nucleotide sequence ID" value="NZ_AP027731.1"/>
</dbReference>
<dbReference type="EMBL" id="AP027731">
    <property type="protein sequence ID" value="BDZ47404.1"/>
    <property type="molecule type" value="Genomic_DNA"/>
</dbReference>
<feature type="transmembrane region" description="Helical" evidence="1">
    <location>
        <begin position="7"/>
        <end position="28"/>
    </location>
</feature>
<protein>
    <recommendedName>
        <fullName evidence="4">FAR-17a/AIG1-like protein</fullName>
    </recommendedName>
</protein>
<feature type="transmembrane region" description="Helical" evidence="1">
    <location>
        <begin position="112"/>
        <end position="129"/>
    </location>
</feature>
<organism evidence="2 3">
    <name type="scientific">Naasia aerilata</name>
    <dbReference type="NCBI Taxonomy" id="1162966"/>
    <lineage>
        <taxon>Bacteria</taxon>
        <taxon>Bacillati</taxon>
        <taxon>Actinomycetota</taxon>
        <taxon>Actinomycetes</taxon>
        <taxon>Micrococcales</taxon>
        <taxon>Microbacteriaceae</taxon>
        <taxon>Naasia</taxon>
    </lineage>
</organism>
<dbReference type="InterPro" id="IPR049713">
    <property type="entry name" value="Pr6Pr-like"/>
</dbReference>
<evidence type="ECO:0000313" key="2">
    <source>
        <dbReference type="EMBL" id="BDZ47404.1"/>
    </source>
</evidence>
<keyword evidence="3" id="KW-1185">Reference proteome</keyword>
<sequence>MAWRTVLGLARLTAALAGLVALVARFFYGLGFRTFNPIDYFAYLTVQSNIAAVVVGAIAGVHLLRGRAESARFSAVRGSLTCFVIVAGIVFGLLAAQAPGQGYRLDVPWSDQVLHFFLPTYALLDWLVFPGRQRIGWRTLLWILAYPVVWGLLTVFRGRLVGWYPYFFLDPAQSGYPVSFLLYSAGALALFAVVGTGLIGAAHTSPLAEQELRRPALDHGPTLLGRILLLLSRPPRKARATPAPRR</sequence>
<keyword evidence="1" id="KW-0472">Membrane</keyword>
<keyword evidence="1" id="KW-0812">Transmembrane</keyword>
<dbReference type="NCBIfam" id="NF038065">
    <property type="entry name" value="Pr6Pr"/>
    <property type="match status" value="1"/>
</dbReference>
<feature type="transmembrane region" description="Helical" evidence="1">
    <location>
        <begin position="180"/>
        <end position="204"/>
    </location>
</feature>
<proteinExistence type="predicted"/>
<feature type="transmembrane region" description="Helical" evidence="1">
    <location>
        <begin position="141"/>
        <end position="160"/>
    </location>
</feature>
<feature type="transmembrane region" description="Helical" evidence="1">
    <location>
        <begin position="76"/>
        <end position="100"/>
    </location>
</feature>
<accession>A0ABM8GGD5</accession>
<reference evidence="3" key="1">
    <citation type="journal article" date="2019" name="Int. J. Syst. Evol. Microbiol.">
        <title>The Global Catalogue of Microorganisms (GCM) 10K type strain sequencing project: providing services to taxonomists for standard genome sequencing and annotation.</title>
        <authorList>
            <consortium name="The Broad Institute Genomics Platform"/>
            <consortium name="The Broad Institute Genome Sequencing Center for Infectious Disease"/>
            <person name="Wu L."/>
            <person name="Ma J."/>
        </authorList>
    </citation>
    <scope>NUCLEOTIDE SEQUENCE [LARGE SCALE GENOMIC DNA]</scope>
    <source>
        <strain evidence="3">NBRC 108725</strain>
    </source>
</reference>
<name>A0ABM8GGD5_9MICO</name>
<dbReference type="Proteomes" id="UP001321498">
    <property type="component" value="Chromosome"/>
</dbReference>
<gene>
    <name evidence="2" type="ORF">GCM10025866_33130</name>
</gene>
<evidence type="ECO:0008006" key="4">
    <source>
        <dbReference type="Google" id="ProtNLM"/>
    </source>
</evidence>
<evidence type="ECO:0000256" key="1">
    <source>
        <dbReference type="SAM" id="Phobius"/>
    </source>
</evidence>